<sequence>MRMTSRKKEILSYFEPDNLDWVTGEIGAPPLDVSGIAYLLHGMESFDKRYQLESTRRTLENMVAGGLLERVTVYEQRQNTTQGSGDAPGVWCNVTRYGLPGTCMVMRDIGGADNSISGECVRVG</sequence>
<evidence type="ECO:0000313" key="1">
    <source>
        <dbReference type="EMBL" id="MDQ2310287.1"/>
    </source>
</evidence>
<reference evidence="1" key="1">
    <citation type="submission" date="2023-08" db="EMBL/GenBank/DDBJ databases">
        <title>WGS of pathogenic bacterial species, Los Angeles County Public Health Laboratories.</title>
        <authorList>
            <person name="Garrigues J.M."/>
            <person name="Green N.M."/>
        </authorList>
    </citation>
    <scope>NUCLEOTIDE SEQUENCE</scope>
    <source>
        <strain evidence="1">LACPHL-BACT-2023-00068</strain>
    </source>
</reference>
<name>A0AAW8HPA7_PLUGE</name>
<dbReference type="EMBL" id="JAVDNV010000009">
    <property type="protein sequence ID" value="MDQ2310287.1"/>
    <property type="molecule type" value="Genomic_DNA"/>
</dbReference>
<accession>A0AAW8HPA7</accession>
<proteinExistence type="predicted"/>
<dbReference type="GeneID" id="61383649"/>
<dbReference type="RefSeq" id="WP_048253750.1">
    <property type="nucleotide sequence ID" value="NZ_CP020388.1"/>
</dbReference>
<dbReference type="AlphaFoldDB" id="A0AAW8HPA7"/>
<dbReference type="Proteomes" id="UP001236270">
    <property type="component" value="Unassembled WGS sequence"/>
</dbReference>
<protein>
    <submittedName>
        <fullName evidence="1">Uncharacterized protein</fullName>
    </submittedName>
</protein>
<gene>
    <name evidence="1" type="ORF">RBJ30_14445</name>
</gene>
<evidence type="ECO:0000313" key="2">
    <source>
        <dbReference type="Proteomes" id="UP001236270"/>
    </source>
</evidence>
<comment type="caution">
    <text evidence="1">The sequence shown here is derived from an EMBL/GenBank/DDBJ whole genome shotgun (WGS) entry which is preliminary data.</text>
</comment>
<organism evidence="1 2">
    <name type="scientific">Pluralibacter gergoviae</name>
    <name type="common">Enterobacter gergoviae</name>
    <dbReference type="NCBI Taxonomy" id="61647"/>
    <lineage>
        <taxon>Bacteria</taxon>
        <taxon>Pseudomonadati</taxon>
        <taxon>Pseudomonadota</taxon>
        <taxon>Gammaproteobacteria</taxon>
        <taxon>Enterobacterales</taxon>
        <taxon>Enterobacteriaceae</taxon>
        <taxon>Pluralibacter</taxon>
    </lineage>
</organism>